<gene>
    <name evidence="1" type="ORF">ACFQT0_22245</name>
</gene>
<accession>A0ABW2UBI8</accession>
<comment type="caution">
    <text evidence="1">The sequence shown here is derived from an EMBL/GenBank/DDBJ whole genome shotgun (WGS) entry which is preliminary data.</text>
</comment>
<dbReference type="Proteomes" id="UP001596513">
    <property type="component" value="Unassembled WGS sequence"/>
</dbReference>
<dbReference type="Gene3D" id="3.30.420.10">
    <property type="entry name" value="Ribonuclease H-like superfamily/Ribonuclease H"/>
    <property type="match status" value="1"/>
</dbReference>
<evidence type="ECO:0000313" key="1">
    <source>
        <dbReference type="EMBL" id="MFC7669787.1"/>
    </source>
</evidence>
<reference evidence="2" key="1">
    <citation type="journal article" date="2019" name="Int. J. Syst. Evol. Microbiol.">
        <title>The Global Catalogue of Microorganisms (GCM) 10K type strain sequencing project: providing services to taxonomists for standard genome sequencing and annotation.</title>
        <authorList>
            <consortium name="The Broad Institute Genomics Platform"/>
            <consortium name="The Broad Institute Genome Sequencing Center for Infectious Disease"/>
            <person name="Wu L."/>
            <person name="Ma J."/>
        </authorList>
    </citation>
    <scope>NUCLEOTIDE SEQUENCE [LARGE SCALE GENOMIC DNA]</scope>
    <source>
        <strain evidence="2">JCM 19635</strain>
    </source>
</reference>
<protein>
    <submittedName>
        <fullName evidence="1">Uncharacterized protein</fullName>
    </submittedName>
</protein>
<dbReference type="InterPro" id="IPR036397">
    <property type="entry name" value="RNaseH_sf"/>
</dbReference>
<dbReference type="EMBL" id="JBHTEK010000001">
    <property type="protein sequence ID" value="MFC7669787.1"/>
    <property type="molecule type" value="Genomic_DNA"/>
</dbReference>
<sequence>MRYTNRRFLRLGELYQRLFEEAMPQEHDALADAYATARCF</sequence>
<dbReference type="InterPro" id="IPR012337">
    <property type="entry name" value="RNaseH-like_sf"/>
</dbReference>
<dbReference type="SUPFAM" id="SSF53098">
    <property type="entry name" value="Ribonuclease H-like"/>
    <property type="match status" value="1"/>
</dbReference>
<keyword evidence="2" id="KW-1185">Reference proteome</keyword>
<name>A0ABW2UBI8_9BACT</name>
<proteinExistence type="predicted"/>
<evidence type="ECO:0000313" key="2">
    <source>
        <dbReference type="Proteomes" id="UP001596513"/>
    </source>
</evidence>
<dbReference type="RefSeq" id="WP_380205266.1">
    <property type="nucleotide sequence ID" value="NZ_JBHTEK010000001.1"/>
</dbReference>
<organism evidence="1 2">
    <name type="scientific">Hymenobacter humi</name>
    <dbReference type="NCBI Taxonomy" id="1411620"/>
    <lineage>
        <taxon>Bacteria</taxon>
        <taxon>Pseudomonadati</taxon>
        <taxon>Bacteroidota</taxon>
        <taxon>Cytophagia</taxon>
        <taxon>Cytophagales</taxon>
        <taxon>Hymenobacteraceae</taxon>
        <taxon>Hymenobacter</taxon>
    </lineage>
</organism>